<dbReference type="EMBL" id="CAGKOT010000008">
    <property type="protein sequence ID" value="CAB5352867.1"/>
    <property type="molecule type" value="Genomic_DNA"/>
</dbReference>
<dbReference type="Proteomes" id="UP000684084">
    <property type="component" value="Unassembled WGS sequence"/>
</dbReference>
<feature type="coiled-coil region" evidence="1">
    <location>
        <begin position="29"/>
        <end position="63"/>
    </location>
</feature>
<dbReference type="VEuPathDB" id="FungiDB:RhiirFUN_025846"/>
<organism evidence="2 3">
    <name type="scientific">Rhizophagus irregularis</name>
    <dbReference type="NCBI Taxonomy" id="588596"/>
    <lineage>
        <taxon>Eukaryota</taxon>
        <taxon>Fungi</taxon>
        <taxon>Fungi incertae sedis</taxon>
        <taxon>Mucoromycota</taxon>
        <taxon>Glomeromycotina</taxon>
        <taxon>Glomeromycetes</taxon>
        <taxon>Glomerales</taxon>
        <taxon>Glomeraceae</taxon>
        <taxon>Rhizophagus</taxon>
    </lineage>
</organism>
<accession>A0A915YXR3</accession>
<dbReference type="AlphaFoldDB" id="A0A915YXR3"/>
<evidence type="ECO:0000313" key="3">
    <source>
        <dbReference type="Proteomes" id="UP000684084"/>
    </source>
</evidence>
<dbReference type="OrthoDB" id="2335196at2759"/>
<reference evidence="2" key="1">
    <citation type="submission" date="2020-05" db="EMBL/GenBank/DDBJ databases">
        <authorList>
            <person name="Rincon C."/>
            <person name="Sanders R I."/>
            <person name="Robbins C."/>
            <person name="Chaturvedi A."/>
        </authorList>
    </citation>
    <scope>NUCLEOTIDE SEQUENCE</scope>
    <source>
        <strain evidence="2">CHB12</strain>
    </source>
</reference>
<name>A0A915YXR3_9GLOM</name>
<keyword evidence="1" id="KW-0175">Coiled coil</keyword>
<evidence type="ECO:0000256" key="1">
    <source>
        <dbReference type="SAM" id="Coils"/>
    </source>
</evidence>
<proteinExistence type="predicted"/>
<sequence>MTLIEFVNDIKKCKVQRNILSTQIEGISNELASSKIQGQMNDIEALNEKLESDKVRLNQELNDLIPYKKFAIPYSNNLWPSFGSAWNQISIFI</sequence>
<evidence type="ECO:0000313" key="2">
    <source>
        <dbReference type="EMBL" id="CAB5352867.1"/>
    </source>
</evidence>
<gene>
    <name evidence="2" type="ORF">CHRIB12_LOCUS5567</name>
</gene>
<protein>
    <submittedName>
        <fullName evidence="2">Uncharacterized protein</fullName>
    </submittedName>
</protein>
<comment type="caution">
    <text evidence="2">The sequence shown here is derived from an EMBL/GenBank/DDBJ whole genome shotgun (WGS) entry which is preliminary data.</text>
</comment>